<sequence>MNHDFYSYEAYLERYKTFYDEEGDNRPPILEREQFFRLLQLLKESYETYKEMAQLGHMEQAANYYSSVINDLENKLAIADASDNFDVKLTHF</sequence>
<gene>
    <name evidence="1" type="ORF">H2C83_00005</name>
</gene>
<dbReference type="AlphaFoldDB" id="A0A7W1XP63"/>
<protein>
    <submittedName>
        <fullName evidence="1">Uncharacterized protein</fullName>
    </submittedName>
</protein>
<dbReference type="RefSeq" id="WP_181736518.1">
    <property type="nucleotide sequence ID" value="NZ_JACEOL010000001.1"/>
</dbReference>
<proteinExistence type="predicted"/>
<keyword evidence="2" id="KW-1185">Reference proteome</keyword>
<comment type="caution">
    <text evidence="1">The sequence shown here is derived from an EMBL/GenBank/DDBJ whole genome shotgun (WGS) entry which is preliminary data.</text>
</comment>
<name>A0A7W1XP63_9BACL</name>
<accession>A0A7W1XP63</accession>
<evidence type="ECO:0000313" key="1">
    <source>
        <dbReference type="EMBL" id="MBA4600732.1"/>
    </source>
</evidence>
<dbReference type="EMBL" id="JACEOL010000001">
    <property type="protein sequence ID" value="MBA4600732.1"/>
    <property type="molecule type" value="Genomic_DNA"/>
</dbReference>
<evidence type="ECO:0000313" key="2">
    <source>
        <dbReference type="Proteomes" id="UP000538292"/>
    </source>
</evidence>
<organism evidence="1 2">
    <name type="scientific">Thermoactinomyces mirandus</name>
    <dbReference type="NCBI Taxonomy" id="2756294"/>
    <lineage>
        <taxon>Bacteria</taxon>
        <taxon>Bacillati</taxon>
        <taxon>Bacillota</taxon>
        <taxon>Bacilli</taxon>
        <taxon>Bacillales</taxon>
        <taxon>Thermoactinomycetaceae</taxon>
        <taxon>Thermoactinomyces</taxon>
    </lineage>
</organism>
<reference evidence="1 2" key="1">
    <citation type="submission" date="2020-07" db="EMBL/GenBank/DDBJ databases">
        <title>Thermoactinomyces phylogeny.</title>
        <authorList>
            <person name="Dunlap C."/>
        </authorList>
    </citation>
    <scope>NUCLEOTIDE SEQUENCE [LARGE SCALE GENOMIC DNA]</scope>
    <source>
        <strain evidence="1 2">AMNI-1</strain>
    </source>
</reference>
<dbReference type="Proteomes" id="UP000538292">
    <property type="component" value="Unassembled WGS sequence"/>
</dbReference>